<evidence type="ECO:0000313" key="2">
    <source>
        <dbReference type="Proteomes" id="UP001153678"/>
    </source>
</evidence>
<accession>A0A9W4T0D4</accession>
<dbReference type="OrthoDB" id="2382281at2759"/>
<comment type="caution">
    <text evidence="1">The sequence shown here is derived from an EMBL/GenBank/DDBJ whole genome shotgun (WGS) entry which is preliminary data.</text>
</comment>
<protein>
    <submittedName>
        <fullName evidence="1">12825_t:CDS:1</fullName>
    </submittedName>
</protein>
<name>A0A9W4T0D4_9GLOM</name>
<dbReference type="AlphaFoldDB" id="A0A9W4T0D4"/>
<sequence length="58" mass="6629">ISQTIKCHVRLKINIADREDIQKAIQNIAEAQILQLTSECEFASLYALEEAESSKMYE</sequence>
<dbReference type="EMBL" id="CAMKVN010004659">
    <property type="protein sequence ID" value="CAI2187490.1"/>
    <property type="molecule type" value="Genomic_DNA"/>
</dbReference>
<keyword evidence="2" id="KW-1185">Reference proteome</keyword>
<evidence type="ECO:0000313" key="1">
    <source>
        <dbReference type="EMBL" id="CAI2187490.1"/>
    </source>
</evidence>
<feature type="non-terminal residue" evidence="1">
    <location>
        <position position="1"/>
    </location>
</feature>
<reference evidence="1" key="1">
    <citation type="submission" date="2022-08" db="EMBL/GenBank/DDBJ databases">
        <authorList>
            <person name="Kallberg Y."/>
            <person name="Tangrot J."/>
            <person name="Rosling A."/>
        </authorList>
    </citation>
    <scope>NUCLEOTIDE SEQUENCE</scope>
    <source>
        <strain evidence="1">Wild A</strain>
    </source>
</reference>
<gene>
    <name evidence="1" type="ORF">FWILDA_LOCUS13106</name>
</gene>
<proteinExistence type="predicted"/>
<dbReference type="Proteomes" id="UP001153678">
    <property type="component" value="Unassembled WGS sequence"/>
</dbReference>
<organism evidence="1 2">
    <name type="scientific">Funneliformis geosporum</name>
    <dbReference type="NCBI Taxonomy" id="1117311"/>
    <lineage>
        <taxon>Eukaryota</taxon>
        <taxon>Fungi</taxon>
        <taxon>Fungi incertae sedis</taxon>
        <taxon>Mucoromycota</taxon>
        <taxon>Glomeromycotina</taxon>
        <taxon>Glomeromycetes</taxon>
        <taxon>Glomerales</taxon>
        <taxon>Glomeraceae</taxon>
        <taxon>Funneliformis</taxon>
    </lineage>
</organism>